<feature type="transmembrane region" description="Helical" evidence="1">
    <location>
        <begin position="179"/>
        <end position="204"/>
    </location>
</feature>
<evidence type="ECO:0000313" key="4">
    <source>
        <dbReference type="Proteomes" id="UP000707731"/>
    </source>
</evidence>
<proteinExistence type="predicted"/>
<dbReference type="PROSITE" id="PS50924">
    <property type="entry name" value="MHYT"/>
    <property type="match status" value="1"/>
</dbReference>
<protein>
    <submittedName>
        <fullName evidence="3">Signal protein</fullName>
    </submittedName>
</protein>
<name>A0ABS0DFB2_9NOCA</name>
<accession>A0ABS0DFB2</accession>
<feature type="transmembrane region" description="Helical" evidence="1">
    <location>
        <begin position="16"/>
        <end position="36"/>
    </location>
</feature>
<feature type="transmembrane region" description="Helical" evidence="1">
    <location>
        <begin position="86"/>
        <end position="104"/>
    </location>
</feature>
<evidence type="ECO:0000313" key="3">
    <source>
        <dbReference type="EMBL" id="MBF6357159.1"/>
    </source>
</evidence>
<feature type="transmembrane region" description="Helical" evidence="1">
    <location>
        <begin position="116"/>
        <end position="138"/>
    </location>
</feature>
<keyword evidence="1" id="KW-0472">Membrane</keyword>
<dbReference type="PANTHER" id="PTHR35152:SF1">
    <property type="entry name" value="DOMAIN SIGNALLING PROTEIN, PUTATIVE (AFU_ORTHOLOGUE AFUA_5G11310)-RELATED"/>
    <property type="match status" value="1"/>
</dbReference>
<dbReference type="Proteomes" id="UP000707731">
    <property type="component" value="Unassembled WGS sequence"/>
</dbReference>
<organism evidence="3 4">
    <name type="scientific">Nocardia higoensis</name>
    <dbReference type="NCBI Taxonomy" id="228599"/>
    <lineage>
        <taxon>Bacteria</taxon>
        <taxon>Bacillati</taxon>
        <taxon>Actinomycetota</taxon>
        <taxon>Actinomycetes</taxon>
        <taxon>Mycobacteriales</taxon>
        <taxon>Nocardiaceae</taxon>
        <taxon>Nocardia</taxon>
    </lineage>
</organism>
<comment type="caution">
    <text evidence="3">The sequence shown here is derived from an EMBL/GenBank/DDBJ whole genome shotgun (WGS) entry which is preliminary data.</text>
</comment>
<evidence type="ECO:0000256" key="1">
    <source>
        <dbReference type="PROSITE-ProRule" id="PRU00244"/>
    </source>
</evidence>
<dbReference type="InterPro" id="IPR005330">
    <property type="entry name" value="MHYT_dom"/>
</dbReference>
<dbReference type="RefSeq" id="WP_195003978.1">
    <property type="nucleotide sequence ID" value="NZ_JADLQN010000004.1"/>
</dbReference>
<feature type="transmembrane region" description="Helical" evidence="1">
    <location>
        <begin position="57"/>
        <end position="80"/>
    </location>
</feature>
<keyword evidence="1" id="KW-0812">Transmembrane</keyword>
<keyword evidence="4" id="KW-1185">Reference proteome</keyword>
<reference evidence="3 4" key="1">
    <citation type="submission" date="2020-10" db="EMBL/GenBank/DDBJ databases">
        <title>Identification of Nocardia species via Next-generation sequencing and recognition of intraspecies genetic diversity.</title>
        <authorList>
            <person name="Li P."/>
            <person name="Li P."/>
            <person name="Lu B."/>
        </authorList>
    </citation>
    <scope>NUCLEOTIDE SEQUENCE [LARGE SCALE GENOMIC DNA]</scope>
    <source>
        <strain evidence="3 4">BJ06-0143</strain>
    </source>
</reference>
<evidence type="ECO:0000259" key="2">
    <source>
        <dbReference type="PROSITE" id="PS50924"/>
    </source>
</evidence>
<keyword evidence="1" id="KW-1133">Transmembrane helix</keyword>
<feature type="transmembrane region" description="Helical" evidence="1">
    <location>
        <begin position="216"/>
        <end position="240"/>
    </location>
</feature>
<gene>
    <name evidence="3" type="ORF">IU449_21880</name>
</gene>
<dbReference type="Pfam" id="PF03707">
    <property type="entry name" value="MHYT"/>
    <property type="match status" value="3"/>
</dbReference>
<dbReference type="EMBL" id="JADLQN010000004">
    <property type="protein sequence ID" value="MBF6357159.1"/>
    <property type="molecule type" value="Genomic_DNA"/>
</dbReference>
<feature type="transmembrane region" description="Helical" evidence="1">
    <location>
        <begin position="150"/>
        <end position="172"/>
    </location>
</feature>
<feature type="domain" description="MHYT" evidence="2">
    <location>
        <begin position="13"/>
        <end position="203"/>
    </location>
</feature>
<dbReference type="PANTHER" id="PTHR35152">
    <property type="entry name" value="DOMAIN SIGNALLING PROTEIN, PUTATIVE (AFU_ORTHOLOGUE AFUA_5G11310)-RELATED"/>
    <property type="match status" value="1"/>
</dbReference>
<sequence length="252" mass="26482">MHHQAHDVHHFEMGAWLMWLAYIVSVIGSFVGLAAARRSLSAGTEGQRQGWLAMSAVAIGGVGIWLMHFIAMLGFAVPGVPLRYDMTWTAGSAILAIVAVYIGLNVVGKSVVTARLLAGGFITGLAVNTMHYAGMSAIRFQGEIHYDGRLVVLSILIAVVAATVALLFTVILDSPVLRLLGGLIMGIAVVGMHYTGMAAVSVTVDQGFASPDGVEVFSFLFPVFVMGLLGLAVPITVLLISDPGEPETVAAH</sequence>